<dbReference type="HOGENOM" id="CLU_1644788_0_0_1"/>
<dbReference type="EMBL" id="KN837108">
    <property type="protein sequence ID" value="KIJ46205.1"/>
    <property type="molecule type" value="Genomic_DNA"/>
</dbReference>
<evidence type="ECO:0000256" key="1">
    <source>
        <dbReference type="SAM" id="MobiDB-lite"/>
    </source>
</evidence>
<gene>
    <name evidence="2" type="ORF">M422DRAFT_46251</name>
</gene>
<name>A0A0C9W379_SPHS4</name>
<sequence length="161" mass="18309">MIKERSSSYDSSRLKSITCGWSPSVDEALEIPATASVDFMRMERDFDRHDTEEMHPNPNWIERNRSRRTYLQADAGGTRKRMSQKVTPTNSDNSTPTANADRHRGRHISNQLQDLRTSKSREIEMYTLAKLLSTCIVRSEKGVITGACCTMYGRNSSLGFL</sequence>
<evidence type="ECO:0000313" key="3">
    <source>
        <dbReference type="Proteomes" id="UP000054279"/>
    </source>
</evidence>
<organism evidence="2 3">
    <name type="scientific">Sphaerobolus stellatus (strain SS14)</name>
    <dbReference type="NCBI Taxonomy" id="990650"/>
    <lineage>
        <taxon>Eukaryota</taxon>
        <taxon>Fungi</taxon>
        <taxon>Dikarya</taxon>
        <taxon>Basidiomycota</taxon>
        <taxon>Agaricomycotina</taxon>
        <taxon>Agaricomycetes</taxon>
        <taxon>Phallomycetidae</taxon>
        <taxon>Geastrales</taxon>
        <taxon>Sphaerobolaceae</taxon>
        <taxon>Sphaerobolus</taxon>
    </lineage>
</organism>
<keyword evidence="3" id="KW-1185">Reference proteome</keyword>
<dbReference type="Proteomes" id="UP000054279">
    <property type="component" value="Unassembled WGS sequence"/>
</dbReference>
<proteinExistence type="predicted"/>
<reference evidence="2 3" key="1">
    <citation type="submission" date="2014-06" db="EMBL/GenBank/DDBJ databases">
        <title>Evolutionary Origins and Diversification of the Mycorrhizal Mutualists.</title>
        <authorList>
            <consortium name="DOE Joint Genome Institute"/>
            <consortium name="Mycorrhizal Genomics Consortium"/>
            <person name="Kohler A."/>
            <person name="Kuo A."/>
            <person name="Nagy L.G."/>
            <person name="Floudas D."/>
            <person name="Copeland A."/>
            <person name="Barry K.W."/>
            <person name="Cichocki N."/>
            <person name="Veneault-Fourrey C."/>
            <person name="LaButti K."/>
            <person name="Lindquist E.A."/>
            <person name="Lipzen A."/>
            <person name="Lundell T."/>
            <person name="Morin E."/>
            <person name="Murat C."/>
            <person name="Riley R."/>
            <person name="Ohm R."/>
            <person name="Sun H."/>
            <person name="Tunlid A."/>
            <person name="Henrissat B."/>
            <person name="Grigoriev I.V."/>
            <person name="Hibbett D.S."/>
            <person name="Martin F."/>
        </authorList>
    </citation>
    <scope>NUCLEOTIDE SEQUENCE [LARGE SCALE GENOMIC DNA]</scope>
    <source>
        <strain evidence="2 3">SS14</strain>
    </source>
</reference>
<evidence type="ECO:0000313" key="2">
    <source>
        <dbReference type="EMBL" id="KIJ46205.1"/>
    </source>
</evidence>
<protein>
    <submittedName>
        <fullName evidence="2">Uncharacterized protein</fullName>
    </submittedName>
</protein>
<accession>A0A0C9W379</accession>
<dbReference type="AlphaFoldDB" id="A0A0C9W379"/>
<feature type="compositionally biased region" description="Polar residues" evidence="1">
    <location>
        <begin position="84"/>
        <end position="98"/>
    </location>
</feature>
<feature type="region of interest" description="Disordered" evidence="1">
    <location>
        <begin position="49"/>
        <end position="107"/>
    </location>
</feature>